<keyword evidence="7" id="KW-1185">Reference proteome</keyword>
<feature type="region of interest" description="Disordered" evidence="6">
    <location>
        <begin position="165"/>
        <end position="187"/>
    </location>
</feature>
<evidence type="ECO:0000256" key="4">
    <source>
        <dbReference type="ARBA" id="ARBA00023163"/>
    </source>
</evidence>
<dbReference type="SMART" id="SM00432">
    <property type="entry name" value="MADS"/>
    <property type="match status" value="1"/>
</dbReference>
<evidence type="ECO:0000256" key="6">
    <source>
        <dbReference type="SAM" id="MobiDB-lite"/>
    </source>
</evidence>
<keyword evidence="2" id="KW-0805">Transcription regulation</keyword>
<keyword evidence="5" id="KW-0539">Nucleus</keyword>
<keyword evidence="4" id="KW-0804">Transcription</keyword>
<dbReference type="InterPro" id="IPR050142">
    <property type="entry name" value="MADS-box/MEF2_TF"/>
</dbReference>
<dbReference type="SUPFAM" id="SSF55455">
    <property type="entry name" value="SRF-like"/>
    <property type="match status" value="1"/>
</dbReference>
<dbReference type="FunFam" id="3.40.1810.10:FF:000018">
    <property type="entry name" value="agamous-like MADS-box protein AGL80"/>
    <property type="match status" value="1"/>
</dbReference>
<reference evidence="8" key="1">
    <citation type="submission" date="2025-08" db="UniProtKB">
        <authorList>
            <consortium name="RefSeq"/>
        </authorList>
    </citation>
    <scope>IDENTIFICATION</scope>
    <source>
        <tissue evidence="8">Leaves</tissue>
    </source>
</reference>
<dbReference type="InterPro" id="IPR002100">
    <property type="entry name" value="TF_MADSbox"/>
</dbReference>
<evidence type="ECO:0000256" key="5">
    <source>
        <dbReference type="ARBA" id="ARBA00023242"/>
    </source>
</evidence>
<dbReference type="Pfam" id="PF00319">
    <property type="entry name" value="SRF-TF"/>
    <property type="match status" value="1"/>
</dbReference>
<dbReference type="GO" id="GO:0000981">
    <property type="term" value="F:DNA-binding transcription factor activity, RNA polymerase II-specific"/>
    <property type="evidence" value="ECO:0000318"/>
    <property type="project" value="GO_Central"/>
</dbReference>
<sequence>MTRKKVNFAYIANDSARKATFKKRKKGLLKKMSELSTLCAVQTCAIIYSPYDPEPEVWPSPLGAQSVIARFKSMSKAEQSRKMVNQESFLGQRITKSEELLMKQHIENRESEMTQVMYRSLVSDQGLQNMGVVDLNDLEWLVNKSLEEIDERIKSLREQIMHPPQVVTSGTSSSHVNSTDGEKYGTKATKNRAETEMDAYKPNQQSSMDQKGGFGLRNEDMAVSQNPQWLVELLRSNDQNMGGLGRNDQDMPFAFNGNS</sequence>
<name>A0A2I4E939_JUGRE</name>
<accession>A0A2I4E939</accession>
<dbReference type="Proteomes" id="UP000235220">
    <property type="component" value="Chromosome 5"/>
</dbReference>
<dbReference type="InterPro" id="IPR033897">
    <property type="entry name" value="SRF-like_MADS-box"/>
</dbReference>
<proteinExistence type="predicted"/>
<dbReference type="GO" id="GO:0000978">
    <property type="term" value="F:RNA polymerase II cis-regulatory region sequence-specific DNA binding"/>
    <property type="evidence" value="ECO:0000318"/>
    <property type="project" value="GO_Central"/>
</dbReference>
<dbReference type="GO" id="GO:0005634">
    <property type="term" value="C:nucleus"/>
    <property type="evidence" value="ECO:0007669"/>
    <property type="project" value="UniProtKB-SubCell"/>
</dbReference>
<dbReference type="AlphaFoldDB" id="A0A2I4E939"/>
<dbReference type="PROSITE" id="PS50066">
    <property type="entry name" value="MADS_BOX_2"/>
    <property type="match status" value="1"/>
</dbReference>
<evidence type="ECO:0000256" key="1">
    <source>
        <dbReference type="ARBA" id="ARBA00004123"/>
    </source>
</evidence>
<dbReference type="GO" id="GO:0006357">
    <property type="term" value="P:regulation of transcription by RNA polymerase II"/>
    <property type="evidence" value="ECO:0000318"/>
    <property type="project" value="GO_Central"/>
</dbReference>
<dbReference type="PANTHER" id="PTHR48019">
    <property type="entry name" value="SERUM RESPONSE FACTOR HOMOLOG"/>
    <property type="match status" value="1"/>
</dbReference>
<comment type="subcellular location">
    <subcellularLocation>
        <location evidence="1">Nucleus</location>
    </subcellularLocation>
</comment>
<dbReference type="RefSeq" id="XP_018815918.1">
    <property type="nucleotide sequence ID" value="XM_018960373.1"/>
</dbReference>
<dbReference type="FunCoup" id="A0A2I4E939">
    <property type="interactions" value="102"/>
</dbReference>
<dbReference type="PRINTS" id="PR00404">
    <property type="entry name" value="MADSDOMAIN"/>
</dbReference>
<evidence type="ECO:0000256" key="3">
    <source>
        <dbReference type="ARBA" id="ARBA00023125"/>
    </source>
</evidence>
<feature type="region of interest" description="Disordered" evidence="6">
    <location>
        <begin position="240"/>
        <end position="259"/>
    </location>
</feature>
<dbReference type="GO" id="GO:0045944">
    <property type="term" value="P:positive regulation of transcription by RNA polymerase II"/>
    <property type="evidence" value="ECO:0007669"/>
    <property type="project" value="InterPro"/>
</dbReference>
<dbReference type="GO" id="GO:0046983">
    <property type="term" value="F:protein dimerization activity"/>
    <property type="evidence" value="ECO:0007669"/>
    <property type="project" value="InterPro"/>
</dbReference>
<dbReference type="Gene3D" id="3.40.1810.10">
    <property type="entry name" value="Transcription factor, MADS-box"/>
    <property type="match status" value="1"/>
</dbReference>
<organism evidence="7 8">
    <name type="scientific">Juglans regia</name>
    <name type="common">English walnut</name>
    <dbReference type="NCBI Taxonomy" id="51240"/>
    <lineage>
        <taxon>Eukaryota</taxon>
        <taxon>Viridiplantae</taxon>
        <taxon>Streptophyta</taxon>
        <taxon>Embryophyta</taxon>
        <taxon>Tracheophyta</taxon>
        <taxon>Spermatophyta</taxon>
        <taxon>Magnoliopsida</taxon>
        <taxon>eudicotyledons</taxon>
        <taxon>Gunneridae</taxon>
        <taxon>Pentapetalae</taxon>
        <taxon>rosids</taxon>
        <taxon>fabids</taxon>
        <taxon>Fagales</taxon>
        <taxon>Juglandaceae</taxon>
        <taxon>Juglans</taxon>
    </lineage>
</organism>
<keyword evidence="3" id="KW-0238">DNA-binding</keyword>
<feature type="compositionally biased region" description="Polar residues" evidence="6">
    <location>
        <begin position="166"/>
        <end position="179"/>
    </location>
</feature>
<gene>
    <name evidence="8" type="primary">LOC108987446</name>
</gene>
<dbReference type="Gramene" id="Jr05_01870_p1">
    <property type="protein sequence ID" value="cds.Jr05_01870_p1"/>
    <property type="gene ID" value="Jr05_01870"/>
</dbReference>
<protein>
    <submittedName>
        <fullName evidence="8">Agamous-like MADS-box protein AGL80</fullName>
    </submittedName>
</protein>
<dbReference type="CDD" id="cd00266">
    <property type="entry name" value="MADS_SRF_like"/>
    <property type="match status" value="1"/>
</dbReference>
<dbReference type="InterPro" id="IPR036879">
    <property type="entry name" value="TF_MADSbox_sf"/>
</dbReference>
<dbReference type="OrthoDB" id="1692623at2759"/>
<dbReference type="GeneID" id="108987446"/>
<dbReference type="KEGG" id="jre:108987446"/>
<evidence type="ECO:0000313" key="7">
    <source>
        <dbReference type="Proteomes" id="UP000235220"/>
    </source>
</evidence>
<evidence type="ECO:0000256" key="2">
    <source>
        <dbReference type="ARBA" id="ARBA00023015"/>
    </source>
</evidence>
<evidence type="ECO:0000313" key="8">
    <source>
        <dbReference type="RefSeq" id="XP_018815918.1"/>
    </source>
</evidence>